<accession>D2VHS6</accession>
<evidence type="ECO:0000313" key="4">
    <source>
        <dbReference type="Proteomes" id="UP000006671"/>
    </source>
</evidence>
<dbReference type="GO" id="GO:0051726">
    <property type="term" value="P:regulation of cell cycle"/>
    <property type="evidence" value="ECO:0007669"/>
    <property type="project" value="InterPro"/>
</dbReference>
<dbReference type="EMBL" id="GG738872">
    <property type="protein sequence ID" value="EFC43725.1"/>
    <property type="molecule type" value="Genomic_DNA"/>
</dbReference>
<feature type="region of interest" description="Disordered" evidence="1">
    <location>
        <begin position="1665"/>
        <end position="1747"/>
    </location>
</feature>
<gene>
    <name evidence="3" type="primary">AM28</name>
    <name evidence="3" type="ORF">NAEGRDRAFT_58254</name>
</gene>
<evidence type="ECO:0000256" key="1">
    <source>
        <dbReference type="SAM" id="MobiDB-lite"/>
    </source>
</evidence>
<dbReference type="VEuPathDB" id="AmoebaDB:NAEGRDRAFT_58254"/>
<feature type="domain" description="Cyclin N-terminal" evidence="2">
    <location>
        <begin position="2001"/>
        <end position="2100"/>
    </location>
</feature>
<dbReference type="SUPFAM" id="SSF47954">
    <property type="entry name" value="Cyclin-like"/>
    <property type="match status" value="1"/>
</dbReference>
<dbReference type="Pfam" id="PF00134">
    <property type="entry name" value="Cyclin_N"/>
    <property type="match status" value="1"/>
</dbReference>
<dbReference type="Gene3D" id="1.10.472.10">
    <property type="entry name" value="Cyclin-like"/>
    <property type="match status" value="1"/>
</dbReference>
<dbReference type="CDD" id="cd20556">
    <property type="entry name" value="CYCLIN_CABLES"/>
    <property type="match status" value="1"/>
</dbReference>
<dbReference type="STRING" id="5762.D2VHS6"/>
<dbReference type="KEGG" id="ngr:NAEGRDRAFT_58254"/>
<dbReference type="InParanoid" id="D2VHS6"/>
<dbReference type="InterPro" id="IPR036915">
    <property type="entry name" value="Cyclin-like_sf"/>
</dbReference>
<feature type="compositionally biased region" description="Polar residues" evidence="1">
    <location>
        <begin position="1705"/>
        <end position="1718"/>
    </location>
</feature>
<dbReference type="OrthoDB" id="5353095at2759"/>
<feature type="region of interest" description="Disordered" evidence="1">
    <location>
        <begin position="1463"/>
        <end position="1645"/>
    </location>
</feature>
<dbReference type="eggNOG" id="KOG4164">
    <property type="taxonomic scope" value="Eukaryota"/>
</dbReference>
<evidence type="ECO:0000313" key="3">
    <source>
        <dbReference type="EMBL" id="EFC43725.1"/>
    </source>
</evidence>
<feature type="compositionally biased region" description="Polar residues" evidence="1">
    <location>
        <begin position="1608"/>
        <end position="1624"/>
    </location>
</feature>
<reference evidence="3 4" key="1">
    <citation type="journal article" date="2010" name="Cell">
        <title>The genome of Naegleria gruberi illuminates early eukaryotic versatility.</title>
        <authorList>
            <person name="Fritz-Laylin L.K."/>
            <person name="Prochnik S.E."/>
            <person name="Ginger M.L."/>
            <person name="Dacks J.B."/>
            <person name="Carpenter M.L."/>
            <person name="Field M.C."/>
            <person name="Kuo A."/>
            <person name="Paredez A."/>
            <person name="Chapman J."/>
            <person name="Pham J."/>
            <person name="Shu S."/>
            <person name="Neupane R."/>
            <person name="Cipriano M."/>
            <person name="Mancuso J."/>
            <person name="Tu H."/>
            <person name="Salamov A."/>
            <person name="Lindquist E."/>
            <person name="Shapiro H."/>
            <person name="Lucas S."/>
            <person name="Grigoriev I.V."/>
            <person name="Cande W.Z."/>
            <person name="Fulton C."/>
            <person name="Rokhsar D.S."/>
            <person name="Dawson S.C."/>
        </authorList>
    </citation>
    <scope>NUCLEOTIDE SEQUENCE [LARGE SCALE GENOMIC DNA]</scope>
    <source>
        <strain evidence="3 4">NEG-M</strain>
    </source>
</reference>
<keyword evidence="4" id="KW-1185">Reference proteome</keyword>
<dbReference type="Gene3D" id="2.60.120.260">
    <property type="entry name" value="Galactose-binding domain-like"/>
    <property type="match status" value="1"/>
</dbReference>
<evidence type="ECO:0000259" key="2">
    <source>
        <dbReference type="Pfam" id="PF00134"/>
    </source>
</evidence>
<sequence length="2132" mass="239647">MVFVPSSCSQLLESNVVAPSSLKISRSSSIGDNTVAGLLDESAECGAATYFGMDPFINVNFDHPHVFTKLEVKCHMACYDGPNRLNGTDLSYKLNDTDQWTPVLTINDVKGGHFVHIYEFGDGINAKFWRLSKKGNNDFAIGMARFYAIAPFTPIITKKGQVYTKEQELALSTPAYTGPDVNVIEPVKIGGSKIGSWSGIANTIEGLLDDTGNHGYSTTGTMKAHIILSFDAPYVAKYIEYMTHIKYGDSNQIAHLKNIDVFYKSKDYEGWKLIDMLPTPKPNRHINTMSFGGDGLVIKHLKFELRSGSDEIIFGMLRVYALAPYREIKTKTGIIPPLVKPVESEIKPPVVSSPVVETVVQQVVIQPNVPSTPPVSNVVSQPTVSVTSSPVIQPVVAAQSTPVSTPVAQPMIEEAVVTTTEVNVIEPASLKFSSTSYSDDNTVQGLLDESAGYGARTYFGMDSYIDVNFDKPHIFKYIEIKAHSKASDSDLKLNNVKISCKLNSGDQWTNVTTLNGLNGDLHTNTIQLNDLKAQFWRFSKGGMDNVVLGMVRFYGLSPYIPIKTMNGTILRKEEELALMKPSYTGNEINVVAPLRITGSKTDRNDNTIEGLLDDTADYGYTTERVYGSHMILNFDAVYVFKHFEFIACPMYGDSPQRDYLNKVEVHYKVREFEPWIPALTLENVKINRVKNTIQLAGDGVTAKYWKFSRPRGTIERISFGMLRMYALAPYIAYKTKTGEVLTREAELAKYEPQYTGNEINLVAPVSFTSTMLDDYFNNTIPGLLDESGMFGMGTTNTVQPRFSFDFGQVFKFRYMELFAHQNFGFNRGSEFLKDVNVSYKLKESEPWTLFTTIQNVGENGEHTFVKLNGTKARYWKFDRPHSGDVCFGMLKMFAYAPYTPIQNLIGVIPPKKEIGASYLSTYQGTEVNVVPVKLLSSSNPQIGYADNCISGMLDSSCSFGVCAINDLYIHKSSIEIEYEQAHLFKRVEFLTHSLYEKSYQALNVNNVTLYYKVRKEDPWILLTTLNNVKTHPKLNVLQFPQTEEYDGTINDGVKARYWKLERGNGQNIVLGMFRLYALAPYTPIETKYKTIIQENEKLDEQSILGDEKSLIDYYNKFIEQNHKEVIDKPIQTPKPIDPSTLKVYSDSGDSDIRLRIPSLARLSDRHEFFCLLQNIHSQRTVGNEPSFECNFTLTKVYFVNSSSTPLSVTKIMVEYKDSNGNWVAMDGTQAGYNDGVLVLKEDPFSFKIIAVKDYNQVNEVFLDTFNIGAGATLEYFVTSELPCKGLSARMKPADRYLPTCYPNPLQVRLSIEDSKGKKRELEMTYVVPYSNDLPLHTEESFNNVELNGLNDRSVCMVYDTVNRVQAFAYQCMNNQRKFLSLGMAGPKGFLPPKRITMQEIKYNYEVQQQESVLIHSEEILPTFKVTFNLLCDKDNGYRAYATHVIVSSLTGRIFRNSNSSAFKHSKNGAGSGADLLEDSSTLGSNEAEPPNPSKNRSGSTHSNSSSSSDRSVPSTSPSSSHMVHSHSKQSTTTNTSHKQPHHSHHHHKSHNDKKKRRALNFLNNIPTEHVNRDSHAHTQSSGTILKPTITDSSSGGGGSRSHAISSSPPNLITTTTKSAITNVSPRPRGYTASSRLESPTEDKSNGAYTIVVSSTTATTTTILENSSSNATKQHSSKLTVNIPNPEPKTIANPIVDGSEQKPIEQNDQLTSKTKLHNNNNDKKLPDHHHHHRYNQLHHPHPKHHHHAHKTKTKALDFLSNIPMKKVESLENVQESQQKNVTQFTLKTSNGNTSTIPKTLPKFLKQINTMDEVFDSTNESPDIENQKEVDESNEDDYIRRLHLMQKNSSIPFLVCSFIKPKKNPSTFPNSSTGSTPLPTSATSIPTLCSPVVDHTLVDVTLTSEELISKQMELEAITVSKKPTSYRSYILEPLKCEAYDPLFLDDPNIRTASKRKVMTFPGLMTSTIPFLKSKALKKDLNEQFRQQHEHCLLSLSKIRKLKRRILKVILKQKPDELTIAALAYVYLEKMILKNLVHKTNRKRIAAACLFLAFKMTLESTHEQRKEMISDFLDEIESVFEVGRKKVVQTEFFVMSEGLHFNMNTDIRDIQPHLQRLLDEDQDRQVLFNRSLNRV</sequence>
<protein>
    <submittedName>
        <fullName evidence="3">Uncharacterized protein AM28</fullName>
    </submittedName>
</protein>
<proteinExistence type="predicted"/>
<name>D2VHS6_NAEGR</name>
<feature type="compositionally biased region" description="Polar residues" evidence="1">
    <location>
        <begin position="1665"/>
        <end position="1682"/>
    </location>
</feature>
<feature type="compositionally biased region" description="Basic residues" evidence="1">
    <location>
        <begin position="1538"/>
        <end position="1558"/>
    </location>
</feature>
<dbReference type="InterPro" id="IPR006671">
    <property type="entry name" value="Cyclin_N"/>
</dbReference>
<dbReference type="GeneID" id="8863273"/>
<dbReference type="RefSeq" id="XP_002676469.1">
    <property type="nucleotide sequence ID" value="XM_002676423.1"/>
</dbReference>
<feature type="compositionally biased region" description="Basic residues" evidence="1">
    <location>
        <begin position="1725"/>
        <end position="1747"/>
    </location>
</feature>
<dbReference type="InterPro" id="IPR012388">
    <property type="entry name" value="CABLES1/2"/>
</dbReference>
<dbReference type="PANTHER" id="PTHR22896:SF0">
    <property type="entry name" value="CYCLIN N-TERMINAL DOMAIN-CONTAINING PROTEIN"/>
    <property type="match status" value="1"/>
</dbReference>
<dbReference type="PANTHER" id="PTHR22896">
    <property type="entry name" value="CDK5 AND ABL1 ENZYME SUBSTRATE 1"/>
    <property type="match status" value="1"/>
</dbReference>
<feature type="compositionally biased region" description="Low complexity" evidence="1">
    <location>
        <begin position="1493"/>
        <end position="1522"/>
    </location>
</feature>
<organism evidence="4">
    <name type="scientific">Naegleria gruberi</name>
    <name type="common">Amoeba</name>
    <dbReference type="NCBI Taxonomy" id="5762"/>
    <lineage>
        <taxon>Eukaryota</taxon>
        <taxon>Discoba</taxon>
        <taxon>Heterolobosea</taxon>
        <taxon>Tetramitia</taxon>
        <taxon>Eutetramitia</taxon>
        <taxon>Vahlkampfiidae</taxon>
        <taxon>Naegleria</taxon>
    </lineage>
</organism>
<dbReference type="Proteomes" id="UP000006671">
    <property type="component" value="Unassembled WGS sequence"/>
</dbReference>